<accession>A0AA39H4V5</accession>
<gene>
    <name evidence="3" type="ORF">QR680_002971</name>
</gene>
<evidence type="ECO:0000313" key="4">
    <source>
        <dbReference type="Proteomes" id="UP001175271"/>
    </source>
</evidence>
<evidence type="ECO:0000259" key="2">
    <source>
        <dbReference type="Pfam" id="PF03109"/>
    </source>
</evidence>
<dbReference type="InterPro" id="IPR004147">
    <property type="entry name" value="ABC1_dom"/>
</dbReference>
<feature type="domain" description="ABC1 atypical kinase-like" evidence="2">
    <location>
        <begin position="22"/>
        <end position="82"/>
    </location>
</feature>
<dbReference type="AlphaFoldDB" id="A0AA39H4V5"/>
<protein>
    <recommendedName>
        <fullName evidence="2">ABC1 atypical kinase-like domain-containing protein</fullName>
    </recommendedName>
</protein>
<name>A0AA39H4V5_9BILA</name>
<dbReference type="Pfam" id="PF03109">
    <property type="entry name" value="ABC1"/>
    <property type="match status" value="1"/>
</dbReference>
<comment type="caution">
    <text evidence="3">The sequence shown here is derived from an EMBL/GenBank/DDBJ whole genome shotgun (WGS) entry which is preliminary data.</text>
</comment>
<evidence type="ECO:0000313" key="3">
    <source>
        <dbReference type="EMBL" id="KAK0399277.1"/>
    </source>
</evidence>
<proteinExistence type="predicted"/>
<dbReference type="Proteomes" id="UP001175271">
    <property type="component" value="Unassembled WGS sequence"/>
</dbReference>
<keyword evidence="4" id="KW-1185">Reference proteome</keyword>
<feature type="region of interest" description="Disordered" evidence="1">
    <location>
        <begin position="1"/>
        <end position="22"/>
    </location>
</feature>
<evidence type="ECO:0000256" key="1">
    <source>
        <dbReference type="SAM" id="MobiDB-lite"/>
    </source>
</evidence>
<organism evidence="3 4">
    <name type="scientific">Steinernema hermaphroditum</name>
    <dbReference type="NCBI Taxonomy" id="289476"/>
    <lineage>
        <taxon>Eukaryota</taxon>
        <taxon>Metazoa</taxon>
        <taxon>Ecdysozoa</taxon>
        <taxon>Nematoda</taxon>
        <taxon>Chromadorea</taxon>
        <taxon>Rhabditida</taxon>
        <taxon>Tylenchina</taxon>
        <taxon>Panagrolaimomorpha</taxon>
        <taxon>Strongyloidoidea</taxon>
        <taxon>Steinernematidae</taxon>
        <taxon>Steinernema</taxon>
    </lineage>
</organism>
<reference evidence="3" key="1">
    <citation type="submission" date="2023-06" db="EMBL/GenBank/DDBJ databases">
        <title>Genomic analysis of the entomopathogenic nematode Steinernema hermaphroditum.</title>
        <authorList>
            <person name="Schwarz E.M."/>
            <person name="Heppert J.K."/>
            <person name="Baniya A."/>
            <person name="Schwartz H.T."/>
            <person name="Tan C.-H."/>
            <person name="Antoshechkin I."/>
            <person name="Sternberg P.W."/>
            <person name="Goodrich-Blair H."/>
            <person name="Dillman A.R."/>
        </authorList>
    </citation>
    <scope>NUCLEOTIDE SEQUENCE</scope>
    <source>
        <strain evidence="3">PS9179</strain>
        <tissue evidence="3">Whole animal</tissue>
    </source>
</reference>
<sequence>MPTTTREPGGFLRSWGVSGTSDETSIGNGVYRRTMPEMFLLRFMQIDPHWLNFFFGKHPETSEPRFTLLDFGGFRSYSTLSKLAEQIVPLVLLIRECIWSDMKAIRCGSDRCIQNNALTR</sequence>
<dbReference type="EMBL" id="JAUCMV010000005">
    <property type="protein sequence ID" value="KAK0399277.1"/>
    <property type="molecule type" value="Genomic_DNA"/>
</dbReference>